<sequence>MKNLLEAAIKIAVEAHSGQLDKAGQPYVLHPLRVMLSLSDEKDRIVGVLHDVIEDTSITYDYLIANGFEGQREILEALKSVTRKEDETYEEFIERVALNPIGKIVKLADLQDNMNLSRIPNPTTKDFERLKKYEKAKEMLTK</sequence>
<protein>
    <submittedName>
        <fullName evidence="1">Bifunctional (P)ppGpp synthase/hydrolase RelA</fullName>
    </submittedName>
</protein>
<dbReference type="SUPFAM" id="SSF109604">
    <property type="entry name" value="HD-domain/PDEase-like"/>
    <property type="match status" value="1"/>
</dbReference>
<gene>
    <name evidence="1" type="primary">relA_43</name>
    <name evidence="1" type="ORF">SDC9_147977</name>
</gene>
<dbReference type="Gene3D" id="1.10.3210.10">
    <property type="entry name" value="Hypothetical protein af1432"/>
    <property type="match status" value="1"/>
</dbReference>
<evidence type="ECO:0000313" key="1">
    <source>
        <dbReference type="EMBL" id="MPN00779.1"/>
    </source>
</evidence>
<dbReference type="EMBL" id="VSSQ01046804">
    <property type="protein sequence ID" value="MPN00779.1"/>
    <property type="molecule type" value="Genomic_DNA"/>
</dbReference>
<organism evidence="1">
    <name type="scientific">bioreactor metagenome</name>
    <dbReference type="NCBI Taxonomy" id="1076179"/>
    <lineage>
        <taxon>unclassified sequences</taxon>
        <taxon>metagenomes</taxon>
        <taxon>ecological metagenomes</taxon>
    </lineage>
</organism>
<name>A0A645EI03_9ZZZZ</name>
<reference evidence="1" key="1">
    <citation type="submission" date="2019-08" db="EMBL/GenBank/DDBJ databases">
        <authorList>
            <person name="Kucharzyk K."/>
            <person name="Murdoch R.W."/>
            <person name="Higgins S."/>
            <person name="Loffler F."/>
        </authorList>
    </citation>
    <scope>NUCLEOTIDE SEQUENCE</scope>
</reference>
<dbReference type="GO" id="GO:0016787">
    <property type="term" value="F:hydrolase activity"/>
    <property type="evidence" value="ECO:0007669"/>
    <property type="project" value="UniProtKB-KW"/>
</dbReference>
<proteinExistence type="predicted"/>
<keyword evidence="1" id="KW-0378">Hydrolase</keyword>
<accession>A0A645EI03</accession>
<dbReference type="AlphaFoldDB" id="A0A645EI03"/>
<comment type="caution">
    <text evidence="1">The sequence shown here is derived from an EMBL/GenBank/DDBJ whole genome shotgun (WGS) entry which is preliminary data.</text>
</comment>